<dbReference type="Proteomes" id="UP000317315">
    <property type="component" value="Unassembled WGS sequence"/>
</dbReference>
<dbReference type="GO" id="GO:0005737">
    <property type="term" value="C:cytoplasm"/>
    <property type="evidence" value="ECO:0007669"/>
    <property type="project" value="TreeGrafter"/>
</dbReference>
<dbReference type="Pfam" id="PF04468">
    <property type="entry name" value="PSP1"/>
    <property type="match status" value="1"/>
</dbReference>
<dbReference type="EMBL" id="FXTM01000015">
    <property type="protein sequence ID" value="SMO63332.1"/>
    <property type="molecule type" value="Genomic_DNA"/>
</dbReference>
<proteinExistence type="predicted"/>
<dbReference type="AlphaFoldDB" id="A0A521CV83"/>
<reference evidence="2 3" key="1">
    <citation type="submission" date="2017-05" db="EMBL/GenBank/DDBJ databases">
        <authorList>
            <person name="Varghese N."/>
            <person name="Submissions S."/>
        </authorList>
    </citation>
    <scope>NUCLEOTIDE SEQUENCE [LARGE SCALE GENOMIC DNA]</scope>
    <source>
        <strain evidence="2 3">DSM 16304</strain>
    </source>
</reference>
<evidence type="ECO:0000259" key="1">
    <source>
        <dbReference type="PROSITE" id="PS51411"/>
    </source>
</evidence>
<evidence type="ECO:0000313" key="3">
    <source>
        <dbReference type="Proteomes" id="UP000317315"/>
    </source>
</evidence>
<sequence length="300" mass="34570">MVVLKFKYPDTEKVGLAKSDEKFDYGTDVVVKTDRGEELVKVLRSYKVDESTLSKFNLSEKELYSFLRLPTEEDRNRFVENLFFSKEALDVCREKVEKHGLNMKLVKAYSTLNRERIVFYFTAESRVDFRQLVRDLASHFKTRIELRQIGVRDEVKMVGGLGMCGRICCCKEFLDCFHSISLNMAKLQGLPPNPAKLSGTCGRLMCCLKYEEANYYIRQFLPEVGSEITTPDGNRGRVVDVNIVLETVTVEVGERGKINYPMRAFVSKEQWNSYIEMLKVKEDDRFKCFTKAGVIGDESN</sequence>
<dbReference type="NCBIfam" id="NF041131">
    <property type="entry name" value="RicT_YaaT_fam"/>
    <property type="match status" value="1"/>
</dbReference>
<gene>
    <name evidence="2" type="ORF">SAMN06269117_11541</name>
</gene>
<dbReference type="OrthoDB" id="9779344at2"/>
<feature type="domain" description="PSP1 C-terminal" evidence="1">
    <location>
        <begin position="64"/>
        <end position="149"/>
    </location>
</feature>
<dbReference type="RefSeq" id="WP_142935740.1">
    <property type="nucleotide sequence ID" value="NZ_FXTM01000015.1"/>
</dbReference>
<protein>
    <submittedName>
        <fullName evidence="2">Cell fate regulator YaaT, PSP1 superfamily (Controls sporulation, competence, biofilm development)</fullName>
    </submittedName>
</protein>
<dbReference type="InterPro" id="IPR007557">
    <property type="entry name" value="PSP1_C"/>
</dbReference>
<evidence type="ECO:0000313" key="2">
    <source>
        <dbReference type="EMBL" id="SMO63332.1"/>
    </source>
</evidence>
<keyword evidence="3" id="KW-1185">Reference proteome</keyword>
<dbReference type="PANTHER" id="PTHR43830:SF3">
    <property type="entry name" value="PROTEIN PSP1"/>
    <property type="match status" value="1"/>
</dbReference>
<dbReference type="PANTHER" id="PTHR43830">
    <property type="entry name" value="PROTEIN PSP1"/>
    <property type="match status" value="1"/>
</dbReference>
<organism evidence="2 3">
    <name type="scientific">Balnearium lithotrophicum</name>
    <dbReference type="NCBI Taxonomy" id="223788"/>
    <lineage>
        <taxon>Bacteria</taxon>
        <taxon>Pseudomonadati</taxon>
        <taxon>Aquificota</taxon>
        <taxon>Aquificia</taxon>
        <taxon>Desulfurobacteriales</taxon>
        <taxon>Desulfurobacteriaceae</taxon>
        <taxon>Balnearium</taxon>
    </lineage>
</organism>
<accession>A0A521CV83</accession>
<name>A0A521CV83_9BACT</name>
<dbReference type="PROSITE" id="PS51411">
    <property type="entry name" value="PSP1_C"/>
    <property type="match status" value="1"/>
</dbReference>
<dbReference type="InterPro" id="IPR047767">
    <property type="entry name" value="PSP1-like"/>
</dbReference>